<dbReference type="Proteomes" id="UP000236340">
    <property type="component" value="Unassembled WGS sequence"/>
</dbReference>
<evidence type="ECO:0000256" key="5">
    <source>
        <dbReference type="ARBA" id="ARBA00022989"/>
    </source>
</evidence>
<keyword evidence="5 9" id="KW-1133">Transmembrane helix</keyword>
<feature type="transmembrane region" description="Helical" evidence="9">
    <location>
        <begin position="87"/>
        <end position="110"/>
    </location>
</feature>
<dbReference type="PANTHER" id="PTHR43507:SF1">
    <property type="entry name" value="NADH-UBIQUINONE OXIDOREDUCTASE CHAIN 4"/>
    <property type="match status" value="1"/>
</dbReference>
<gene>
    <name evidence="12" type="ORF">C2E25_06395</name>
</gene>
<dbReference type="InterPro" id="IPR010227">
    <property type="entry name" value="NADH_Q_OxRdtase_chainM/4"/>
</dbReference>
<evidence type="ECO:0000313" key="13">
    <source>
        <dbReference type="Proteomes" id="UP000236340"/>
    </source>
</evidence>
<dbReference type="RefSeq" id="WP_103114935.1">
    <property type="nucleotide sequence ID" value="NZ_PPFX01000010.1"/>
</dbReference>
<evidence type="ECO:0000256" key="7">
    <source>
        <dbReference type="ARBA" id="ARBA00023136"/>
    </source>
</evidence>
<evidence type="ECO:0000256" key="3">
    <source>
        <dbReference type="ARBA" id="ARBA00022692"/>
    </source>
</evidence>
<keyword evidence="6" id="KW-0520">NAD</keyword>
<feature type="transmembrane region" description="Helical" evidence="9">
    <location>
        <begin position="141"/>
        <end position="158"/>
    </location>
</feature>
<feature type="transmembrane region" description="Helical" evidence="9">
    <location>
        <begin position="30"/>
        <end position="51"/>
    </location>
</feature>
<feature type="transmembrane region" description="Helical" evidence="9">
    <location>
        <begin position="170"/>
        <end position="191"/>
    </location>
</feature>
<dbReference type="GO" id="GO:0003954">
    <property type="term" value="F:NADH dehydrogenase activity"/>
    <property type="evidence" value="ECO:0007669"/>
    <property type="project" value="TreeGrafter"/>
</dbReference>
<dbReference type="EMBL" id="PPFX01000010">
    <property type="protein sequence ID" value="PNU20666.1"/>
    <property type="molecule type" value="Genomic_DNA"/>
</dbReference>
<name>A0A2K2HBH2_9BACT</name>
<feature type="transmembrane region" description="Helical" evidence="9">
    <location>
        <begin position="312"/>
        <end position="331"/>
    </location>
</feature>
<feature type="transmembrane region" description="Helical" evidence="9">
    <location>
        <begin position="211"/>
        <end position="231"/>
    </location>
</feature>
<reference evidence="12 13" key="1">
    <citation type="journal article" date="2018" name="Genome Announc.">
        <title>Genome Sequence of Geothermobacter sp. HR-1 Iron Reducer from the Loihi Seamount.</title>
        <authorList>
            <person name="Smith H."/>
            <person name="Abuyen K."/>
            <person name="Tremblay J."/>
            <person name="Savalia P."/>
            <person name="Perez-Rodriguez I."/>
            <person name="Emerson D."/>
            <person name="Tully B."/>
            <person name="Amend J."/>
        </authorList>
    </citation>
    <scope>NUCLEOTIDE SEQUENCE [LARGE SCALE GENOMIC DNA]</scope>
    <source>
        <strain evidence="12 13">HR-1</strain>
    </source>
</reference>
<dbReference type="InterPro" id="IPR001750">
    <property type="entry name" value="ND/Mrp_TM"/>
</dbReference>
<feature type="transmembrane region" description="Helical" evidence="9">
    <location>
        <begin position="419"/>
        <end position="439"/>
    </location>
</feature>
<evidence type="ECO:0000256" key="8">
    <source>
        <dbReference type="RuleBase" id="RU000320"/>
    </source>
</evidence>
<feature type="transmembrane region" description="Helical" evidence="9">
    <location>
        <begin position="284"/>
        <end position="305"/>
    </location>
</feature>
<dbReference type="Pfam" id="PF01059">
    <property type="entry name" value="Oxidored_q5_N"/>
    <property type="match status" value="1"/>
</dbReference>
<evidence type="ECO:0000256" key="1">
    <source>
        <dbReference type="ARBA" id="ARBA00004127"/>
    </source>
</evidence>
<comment type="similarity">
    <text evidence="2">Belongs to the complex I subunit 4 family.</text>
</comment>
<dbReference type="GO" id="GO:0016020">
    <property type="term" value="C:membrane"/>
    <property type="evidence" value="ECO:0007669"/>
    <property type="project" value="UniProtKB-SubCell"/>
</dbReference>
<feature type="domain" description="NADH:quinone oxidoreductase/Mrp antiporter transmembrane" evidence="10">
    <location>
        <begin position="134"/>
        <end position="425"/>
    </location>
</feature>
<comment type="caution">
    <text evidence="12">The sequence shown here is derived from an EMBL/GenBank/DDBJ whole genome shotgun (WGS) entry which is preliminary data.</text>
</comment>
<dbReference type="PRINTS" id="PR01437">
    <property type="entry name" value="NUOXDRDTASE4"/>
</dbReference>
<feature type="transmembrane region" description="Helical" evidence="9">
    <location>
        <begin position="381"/>
        <end position="399"/>
    </location>
</feature>
<dbReference type="GO" id="GO:0042773">
    <property type="term" value="P:ATP synthesis coupled electron transport"/>
    <property type="evidence" value="ECO:0007669"/>
    <property type="project" value="InterPro"/>
</dbReference>
<evidence type="ECO:0000256" key="4">
    <source>
        <dbReference type="ARBA" id="ARBA00022967"/>
    </source>
</evidence>
<dbReference type="Pfam" id="PF00361">
    <property type="entry name" value="Proton_antipo_M"/>
    <property type="match status" value="1"/>
</dbReference>
<keyword evidence="4" id="KW-1278">Translocase</keyword>
<dbReference type="InterPro" id="IPR003918">
    <property type="entry name" value="NADH_UbQ_OxRdtase"/>
</dbReference>
<dbReference type="NCBIfam" id="TIGR01972">
    <property type="entry name" value="NDH_I_M"/>
    <property type="match status" value="1"/>
</dbReference>
<keyword evidence="7 9" id="KW-0472">Membrane</keyword>
<dbReference type="GO" id="GO:0048039">
    <property type="term" value="F:ubiquinone binding"/>
    <property type="evidence" value="ECO:0007669"/>
    <property type="project" value="TreeGrafter"/>
</dbReference>
<protein>
    <submittedName>
        <fullName evidence="12">Fe-S-binding domain-containing protein</fullName>
    </submittedName>
</protein>
<feature type="transmembrane region" description="Helical" evidence="9">
    <location>
        <begin position="460"/>
        <end position="479"/>
    </location>
</feature>
<evidence type="ECO:0000259" key="11">
    <source>
        <dbReference type="Pfam" id="PF01059"/>
    </source>
</evidence>
<feature type="transmembrane region" description="Helical" evidence="9">
    <location>
        <begin position="6"/>
        <end position="23"/>
    </location>
</feature>
<proteinExistence type="inferred from homology"/>
<dbReference type="PANTHER" id="PTHR43507">
    <property type="entry name" value="NADH-UBIQUINONE OXIDOREDUCTASE CHAIN 4"/>
    <property type="match status" value="1"/>
</dbReference>
<sequence>MSEHLLSLMTFFPLLGMIVILFIPRENDGVLKGLTFVITLITFFISLPLAFDDVFKTSGGMHYTEFVKWISIGDYFQMNYNLGVDGISLWLVLLTTFIMPIAVLSTWQAVEKNTKGFMTLLLLLETAMLGAFLALDLFLFYVFWELMLIPMYFLIGIWGGKRRIYSAIKFFIYTAVGSLLMLVAIIFVYYYALKSGQPFEQGFSISHFYQLNIPAAYQTWLFLAFAFSFAIKVPMFPVHTWLPDAHTDAPTAGSVILAAIMLKMGTYGYVRFAMPLFPDALHQFTPFLATLAVIGIIYGALVAMVQEDVKRLVAYSSVSHLGFVMLGVFALNIQGMSGGMIQMINHGISTGALFLIVGFIYERRHTRLITDFGGLAKQMPVFTTIFMIAMLSSIGLPGTNGFVGEFLIMVGAFEGELRWFTIVAASGVIFAAVYMLWMFQRVMFGELKNPANQKLKDLSVREVVLMLPLLLFIFWIGVYPNTFFEKMNPALDQLINQIKGKQQVAVVETINPVQHKID</sequence>
<dbReference type="GO" id="GO:0012505">
    <property type="term" value="C:endomembrane system"/>
    <property type="evidence" value="ECO:0007669"/>
    <property type="project" value="UniProtKB-SubCell"/>
</dbReference>
<evidence type="ECO:0000256" key="9">
    <source>
        <dbReference type="SAM" id="Phobius"/>
    </source>
</evidence>
<dbReference type="GO" id="GO:0015990">
    <property type="term" value="P:electron transport coupled proton transport"/>
    <property type="evidence" value="ECO:0007669"/>
    <property type="project" value="TreeGrafter"/>
</dbReference>
<comment type="subcellular location">
    <subcellularLocation>
        <location evidence="1">Endomembrane system</location>
        <topology evidence="1">Multi-pass membrane protein</topology>
    </subcellularLocation>
    <subcellularLocation>
        <location evidence="8">Membrane</location>
        <topology evidence="8">Multi-pass membrane protein</topology>
    </subcellularLocation>
</comment>
<feature type="transmembrane region" description="Helical" evidence="9">
    <location>
        <begin position="117"/>
        <end position="135"/>
    </location>
</feature>
<feature type="transmembrane region" description="Helical" evidence="9">
    <location>
        <begin position="252"/>
        <end position="272"/>
    </location>
</feature>
<evidence type="ECO:0000259" key="10">
    <source>
        <dbReference type="Pfam" id="PF00361"/>
    </source>
</evidence>
<dbReference type="OrthoDB" id="9805769at2"/>
<evidence type="ECO:0000256" key="2">
    <source>
        <dbReference type="ARBA" id="ARBA00009025"/>
    </source>
</evidence>
<feature type="transmembrane region" description="Helical" evidence="9">
    <location>
        <begin position="343"/>
        <end position="361"/>
    </location>
</feature>
<accession>A0A2K2HBH2</accession>
<feature type="domain" description="NADH:ubiquinone oxidoreductase chain 4 N-terminal" evidence="11">
    <location>
        <begin position="35"/>
        <end position="128"/>
    </location>
</feature>
<organism evidence="12 13">
    <name type="scientific">Geothermobacter hydrogeniphilus</name>
    <dbReference type="NCBI Taxonomy" id="1969733"/>
    <lineage>
        <taxon>Bacteria</taxon>
        <taxon>Pseudomonadati</taxon>
        <taxon>Thermodesulfobacteriota</taxon>
        <taxon>Desulfuromonadia</taxon>
        <taxon>Desulfuromonadales</taxon>
        <taxon>Geothermobacteraceae</taxon>
        <taxon>Geothermobacter</taxon>
    </lineage>
</organism>
<dbReference type="GO" id="GO:0008137">
    <property type="term" value="F:NADH dehydrogenase (ubiquinone) activity"/>
    <property type="evidence" value="ECO:0007669"/>
    <property type="project" value="InterPro"/>
</dbReference>
<evidence type="ECO:0000313" key="12">
    <source>
        <dbReference type="EMBL" id="PNU20666.1"/>
    </source>
</evidence>
<keyword evidence="3 8" id="KW-0812">Transmembrane</keyword>
<dbReference type="AlphaFoldDB" id="A0A2K2HBH2"/>
<evidence type="ECO:0000256" key="6">
    <source>
        <dbReference type="ARBA" id="ARBA00023027"/>
    </source>
</evidence>
<dbReference type="InterPro" id="IPR000260">
    <property type="entry name" value="NADH4_N"/>
</dbReference>